<keyword evidence="2" id="KW-1185">Reference proteome</keyword>
<reference evidence="2" key="2">
    <citation type="submission" date="2012-07" db="EMBL/GenBank/DDBJ databases">
        <title>Complete genome sequence of 'Candidatus Mycoplasma haemolamae'.</title>
        <authorList>
            <person name="Guimaraes A.M.S."/>
            <person name="Toth B."/>
            <person name="Santos A.P."/>
            <person name="Nascimento N.C."/>
            <person name="Sojka J.E."/>
            <person name="Messick J.B."/>
        </authorList>
    </citation>
    <scope>NUCLEOTIDE SEQUENCE [LARGE SCALE GENOMIC DNA]</scope>
    <source>
        <strain evidence="2">Purdue</strain>
    </source>
</reference>
<dbReference type="Proteomes" id="UP000006502">
    <property type="component" value="Chromosome"/>
</dbReference>
<accession>I7BKB4</accession>
<evidence type="ECO:0000313" key="1">
    <source>
        <dbReference type="EMBL" id="AFO52323.1"/>
    </source>
</evidence>
<protein>
    <recommendedName>
        <fullName evidence="3">Metallothionein</fullName>
    </recommendedName>
</protein>
<reference evidence="1 2" key="1">
    <citation type="journal article" date="2012" name="J. Bacteriol.">
        <title>Genome Sequence of "Candidatus Mycoplasma haemolamae" Strain Purdue, a Red Blood Cell Pathogen of Alpacas (Vicugna pacos) and Llamas (Lama glama).</title>
        <authorList>
            <person name="Guimaraes A.M."/>
            <person name="Toth B."/>
            <person name="Santos A.P."/>
            <person name="do Nascimento N.C."/>
            <person name="Kritchevsky J.E."/>
            <person name="Messick J.B."/>
        </authorList>
    </citation>
    <scope>NUCLEOTIDE SEQUENCE [LARGE SCALE GENOMIC DNA]</scope>
    <source>
        <strain evidence="1 2">Purdue</strain>
    </source>
</reference>
<dbReference type="EMBL" id="CP003731">
    <property type="protein sequence ID" value="AFO52323.1"/>
    <property type="molecule type" value="Genomic_DNA"/>
</dbReference>
<evidence type="ECO:0008006" key="3">
    <source>
        <dbReference type="Google" id="ProtNLM"/>
    </source>
</evidence>
<sequence>MGATGYGGYEGLNALGVFKTSQDHNQCPEDCECTEPCEQECQCDPPAQCCTKGGKKCCCCKGKDKPCCCTCPKQ</sequence>
<evidence type="ECO:0000313" key="2">
    <source>
        <dbReference type="Proteomes" id="UP000006502"/>
    </source>
</evidence>
<proteinExistence type="predicted"/>
<dbReference type="STRING" id="1212765.MHLP_03715"/>
<gene>
    <name evidence="1" type="ordered locus">MHLP_03715</name>
</gene>
<dbReference type="AlphaFoldDB" id="I7BKB4"/>
<dbReference type="PATRIC" id="fig|1212765.3.peg.843"/>
<organism evidence="1 2">
    <name type="scientific">Mycoplasma haematolamae (strain Purdue)</name>
    <dbReference type="NCBI Taxonomy" id="1212765"/>
    <lineage>
        <taxon>Bacteria</taxon>
        <taxon>Bacillati</taxon>
        <taxon>Mycoplasmatota</taxon>
        <taxon>Mollicutes</taxon>
        <taxon>Mycoplasmataceae</taxon>
        <taxon>Mycoplasma</taxon>
    </lineage>
</organism>
<dbReference type="KEGG" id="mhl:MHLP_03715"/>
<name>I7BKB4_MYCHA</name>
<dbReference type="HOGENOM" id="CLU_186054_0_0_14"/>